<proteinExistence type="predicted"/>
<gene>
    <name evidence="1" type="ORF">BpHYR1_047227</name>
</gene>
<dbReference type="Proteomes" id="UP000276133">
    <property type="component" value="Unassembled WGS sequence"/>
</dbReference>
<name>A0A3M7T5S4_BRAPC</name>
<comment type="caution">
    <text evidence="1">The sequence shown here is derived from an EMBL/GenBank/DDBJ whole genome shotgun (WGS) entry which is preliminary data.</text>
</comment>
<evidence type="ECO:0000313" key="1">
    <source>
        <dbReference type="EMBL" id="RNA43168.1"/>
    </source>
</evidence>
<organism evidence="1 2">
    <name type="scientific">Brachionus plicatilis</name>
    <name type="common">Marine rotifer</name>
    <name type="synonym">Brachionus muelleri</name>
    <dbReference type="NCBI Taxonomy" id="10195"/>
    <lineage>
        <taxon>Eukaryota</taxon>
        <taxon>Metazoa</taxon>
        <taxon>Spiralia</taxon>
        <taxon>Gnathifera</taxon>
        <taxon>Rotifera</taxon>
        <taxon>Eurotatoria</taxon>
        <taxon>Monogononta</taxon>
        <taxon>Pseudotrocha</taxon>
        <taxon>Ploima</taxon>
        <taxon>Brachionidae</taxon>
        <taxon>Brachionus</taxon>
    </lineage>
</organism>
<protein>
    <submittedName>
        <fullName evidence="1">Uncharacterized protein</fullName>
    </submittedName>
</protein>
<dbReference type="AlphaFoldDB" id="A0A3M7T5S4"/>
<sequence>MIHAEELLLKLFRLESNKKNVSKIPYVSLYLTRSLLAISMLFTLAKGRLKNYQNTTELLFITTQPNFFLCTEFIIMVEKSSQNQNIASSTEIGKSLNKLPLLLMTNKKINNKIK</sequence>
<keyword evidence="2" id="KW-1185">Reference proteome</keyword>
<dbReference type="EMBL" id="REGN01000265">
    <property type="protein sequence ID" value="RNA43168.1"/>
    <property type="molecule type" value="Genomic_DNA"/>
</dbReference>
<evidence type="ECO:0000313" key="2">
    <source>
        <dbReference type="Proteomes" id="UP000276133"/>
    </source>
</evidence>
<reference evidence="1 2" key="1">
    <citation type="journal article" date="2018" name="Sci. Rep.">
        <title>Genomic signatures of local adaptation to the degree of environmental predictability in rotifers.</title>
        <authorList>
            <person name="Franch-Gras L."/>
            <person name="Hahn C."/>
            <person name="Garcia-Roger E.M."/>
            <person name="Carmona M.J."/>
            <person name="Serra M."/>
            <person name="Gomez A."/>
        </authorList>
    </citation>
    <scope>NUCLEOTIDE SEQUENCE [LARGE SCALE GENOMIC DNA]</scope>
    <source>
        <strain evidence="1">HYR1</strain>
    </source>
</reference>
<accession>A0A3M7T5S4</accession>